<dbReference type="GeneID" id="87806936"/>
<dbReference type="AlphaFoldDB" id="A0AAF0Y902"/>
<organism evidence="2 3">
    <name type="scientific">Vanrija pseudolonga</name>
    <dbReference type="NCBI Taxonomy" id="143232"/>
    <lineage>
        <taxon>Eukaryota</taxon>
        <taxon>Fungi</taxon>
        <taxon>Dikarya</taxon>
        <taxon>Basidiomycota</taxon>
        <taxon>Agaricomycotina</taxon>
        <taxon>Tremellomycetes</taxon>
        <taxon>Trichosporonales</taxon>
        <taxon>Trichosporonaceae</taxon>
        <taxon>Vanrija</taxon>
    </lineage>
</organism>
<evidence type="ECO:0000313" key="2">
    <source>
        <dbReference type="EMBL" id="WOO80184.1"/>
    </source>
</evidence>
<protein>
    <recommendedName>
        <fullName evidence="4">Senescence domain-containing protein</fullName>
    </recommendedName>
</protein>
<dbReference type="EMBL" id="CP086716">
    <property type="protein sequence ID" value="WOO80184.1"/>
    <property type="molecule type" value="Genomic_DNA"/>
</dbReference>
<proteinExistence type="predicted"/>
<sequence>MSTLTTIKNATALHLPAPGATPVPLAHGDLHLNLLPAAPPERPTDTLIITVGASSFPLAPNSSVQRTRSKNEHPSFIFTPAPPAGGQSIGQVRIDMADSKSPEAWESTEEACKVLQAELKAHNQWEDKVLFVDDEYETGGPITGPKSGWGETIASSLWGFGSAISSRITGGPEPTLPTTAPAPIASPSSPVGSQYGQGNFRSFAADSWNQATIAAKGFGEAAVAVGGAIGQQAKHAVEGLQAPPVPPKAEGAEGATGAAGVAPPAPPKDAAAAASAPAAASASSGPPASSFSVGGDDDGVSTKSVKDEPIKDDDESVAVKETVTKDTK</sequence>
<reference evidence="2" key="1">
    <citation type="submission" date="2023-10" db="EMBL/GenBank/DDBJ databases">
        <authorList>
            <person name="Noh H."/>
        </authorList>
    </citation>
    <scope>NUCLEOTIDE SEQUENCE</scope>
    <source>
        <strain evidence="2">DUCC4014</strain>
    </source>
</reference>
<evidence type="ECO:0000313" key="3">
    <source>
        <dbReference type="Proteomes" id="UP000827549"/>
    </source>
</evidence>
<gene>
    <name evidence="2" type="ORF">LOC62_03G003695</name>
</gene>
<feature type="region of interest" description="Disordered" evidence="1">
    <location>
        <begin position="241"/>
        <end position="328"/>
    </location>
</feature>
<keyword evidence="3" id="KW-1185">Reference proteome</keyword>
<dbReference type="Proteomes" id="UP000827549">
    <property type="component" value="Chromosome 3"/>
</dbReference>
<evidence type="ECO:0008006" key="4">
    <source>
        <dbReference type="Google" id="ProtNLM"/>
    </source>
</evidence>
<feature type="compositionally biased region" description="Low complexity" evidence="1">
    <location>
        <begin position="172"/>
        <end position="190"/>
    </location>
</feature>
<feature type="region of interest" description="Disordered" evidence="1">
    <location>
        <begin position="166"/>
        <end position="193"/>
    </location>
</feature>
<accession>A0AAF0Y902</accession>
<dbReference type="RefSeq" id="XP_062626216.1">
    <property type="nucleotide sequence ID" value="XM_062770232.1"/>
</dbReference>
<feature type="compositionally biased region" description="Low complexity" evidence="1">
    <location>
        <begin position="248"/>
        <end position="294"/>
    </location>
</feature>
<name>A0AAF0Y902_9TREE</name>
<evidence type="ECO:0000256" key="1">
    <source>
        <dbReference type="SAM" id="MobiDB-lite"/>
    </source>
</evidence>
<feature type="region of interest" description="Disordered" evidence="1">
    <location>
        <begin position="59"/>
        <end position="89"/>
    </location>
</feature>